<reference evidence="1" key="1">
    <citation type="submission" date="2023-04" db="EMBL/GenBank/DDBJ databases">
        <title>A chromosome-level genome assembly of the parasitoid wasp Eretmocerus hayati.</title>
        <authorList>
            <person name="Zhong Y."/>
            <person name="Liu S."/>
            <person name="Liu Y."/>
        </authorList>
    </citation>
    <scope>NUCLEOTIDE SEQUENCE</scope>
    <source>
        <strain evidence="1">ZJU_SS_LIU_2023</strain>
    </source>
</reference>
<sequence>MSYLISVSDVLTYAGDGVRKFVEGEAVADANHIMYMGITLESFSKIELLSLCVKSSDLFGAPHELLLNISRDKDGNKSLLCKCSCIAGSPTCKHIIGSLTYLMRNEKKNIENATCTDVKQKWGKLKKDVKAMYSYVPMKKHCHGKQKDSSRVRQMITIDIKEFAFNLMVTDHPGSLLSLSLNGLPNRPEAPFPLEDPDEFLDAKQCRSILSAPICLEMTEDSALYSRVIDGSEQVITFGSLSEAEKSWYQSNVAVTLESAVDLCMKTKSQSGRIWKAARRKRMTGANAYKYITPLRYPGKVVNWNDKVHKQLQDTFKGNANTNHGIRMEPIARAKYAEISGFTVTKTGSLVNPNLPWLLTSLDGIVLGSHTIEIKCPVDGKSKTVDEIIGTLSYIETSESGIYSLKKKHTYYCQVQLGMFVSNLKYCDFIIYSSYENGCGVIRVPYDEDVMREYLKSLQYVYFCHMLKVLVAADLVSDDVKSCDASPRKALGDVTNK</sequence>
<accession>A0ACC2PNG3</accession>
<gene>
    <name evidence="1" type="ORF">QAD02_020943</name>
</gene>
<protein>
    <submittedName>
        <fullName evidence="1">Uncharacterized protein</fullName>
    </submittedName>
</protein>
<dbReference type="EMBL" id="CM056741">
    <property type="protein sequence ID" value="KAJ8685150.1"/>
    <property type="molecule type" value="Genomic_DNA"/>
</dbReference>
<evidence type="ECO:0000313" key="2">
    <source>
        <dbReference type="Proteomes" id="UP001239111"/>
    </source>
</evidence>
<keyword evidence="2" id="KW-1185">Reference proteome</keyword>
<proteinExistence type="predicted"/>
<name>A0ACC2PNG3_9HYME</name>
<comment type="caution">
    <text evidence="1">The sequence shown here is derived from an EMBL/GenBank/DDBJ whole genome shotgun (WGS) entry which is preliminary data.</text>
</comment>
<evidence type="ECO:0000313" key="1">
    <source>
        <dbReference type="EMBL" id="KAJ8685150.1"/>
    </source>
</evidence>
<dbReference type="Proteomes" id="UP001239111">
    <property type="component" value="Chromosome 1"/>
</dbReference>
<organism evidence="1 2">
    <name type="scientific">Eretmocerus hayati</name>
    <dbReference type="NCBI Taxonomy" id="131215"/>
    <lineage>
        <taxon>Eukaryota</taxon>
        <taxon>Metazoa</taxon>
        <taxon>Ecdysozoa</taxon>
        <taxon>Arthropoda</taxon>
        <taxon>Hexapoda</taxon>
        <taxon>Insecta</taxon>
        <taxon>Pterygota</taxon>
        <taxon>Neoptera</taxon>
        <taxon>Endopterygota</taxon>
        <taxon>Hymenoptera</taxon>
        <taxon>Apocrita</taxon>
        <taxon>Proctotrupomorpha</taxon>
        <taxon>Chalcidoidea</taxon>
        <taxon>Aphelinidae</taxon>
        <taxon>Aphelininae</taxon>
        <taxon>Eretmocerus</taxon>
    </lineage>
</organism>